<dbReference type="Gene3D" id="3.40.640.10">
    <property type="entry name" value="Type I PLP-dependent aspartate aminotransferase-like (Major domain)"/>
    <property type="match status" value="1"/>
</dbReference>
<dbReference type="GO" id="GO:0005737">
    <property type="term" value="C:cytoplasm"/>
    <property type="evidence" value="ECO:0007669"/>
    <property type="project" value="TreeGrafter"/>
</dbReference>
<dbReference type="UniPathway" id="UPA00136">
    <property type="reaction ID" value="UER00202"/>
</dbReference>
<evidence type="ECO:0000313" key="5">
    <source>
        <dbReference type="Proteomes" id="UP000024635"/>
    </source>
</evidence>
<dbReference type="InterPro" id="IPR000277">
    <property type="entry name" value="Cys/Met-Metab_PyrdxlP-dep_enz"/>
</dbReference>
<comment type="similarity">
    <text evidence="3">Belongs to the trans-sulfuration enzymes family.</text>
</comment>
<name>A0A016UR09_9BILA</name>
<reference evidence="5" key="1">
    <citation type="journal article" date="2015" name="Nat. Genet.">
        <title>The genome and transcriptome of the zoonotic hookworm Ancylostoma ceylanicum identify infection-specific gene families.</title>
        <authorList>
            <person name="Schwarz E.M."/>
            <person name="Hu Y."/>
            <person name="Antoshechkin I."/>
            <person name="Miller M.M."/>
            <person name="Sternberg P.W."/>
            <person name="Aroian R.V."/>
        </authorList>
    </citation>
    <scope>NUCLEOTIDE SEQUENCE</scope>
    <source>
        <strain evidence="5">HY135</strain>
    </source>
</reference>
<dbReference type="Proteomes" id="UP000024635">
    <property type="component" value="Unassembled WGS sequence"/>
</dbReference>
<evidence type="ECO:0000256" key="1">
    <source>
        <dbReference type="ARBA" id="ARBA00001933"/>
    </source>
</evidence>
<organism evidence="4 5">
    <name type="scientific">Ancylostoma ceylanicum</name>
    <dbReference type="NCBI Taxonomy" id="53326"/>
    <lineage>
        <taxon>Eukaryota</taxon>
        <taxon>Metazoa</taxon>
        <taxon>Ecdysozoa</taxon>
        <taxon>Nematoda</taxon>
        <taxon>Chromadorea</taxon>
        <taxon>Rhabditida</taxon>
        <taxon>Rhabditina</taxon>
        <taxon>Rhabditomorpha</taxon>
        <taxon>Strongyloidea</taxon>
        <taxon>Ancylostomatidae</taxon>
        <taxon>Ancylostomatinae</taxon>
        <taxon>Ancylostoma</taxon>
    </lineage>
</organism>
<dbReference type="PANTHER" id="PTHR11808">
    <property type="entry name" value="TRANS-SULFURATION ENZYME FAMILY MEMBER"/>
    <property type="match status" value="1"/>
</dbReference>
<evidence type="ECO:0000256" key="3">
    <source>
        <dbReference type="RuleBase" id="RU362118"/>
    </source>
</evidence>
<dbReference type="InterPro" id="IPR015424">
    <property type="entry name" value="PyrdxlP-dep_Trfase"/>
</dbReference>
<dbReference type="GO" id="GO:0016846">
    <property type="term" value="F:carbon-sulfur lyase activity"/>
    <property type="evidence" value="ECO:0007669"/>
    <property type="project" value="TreeGrafter"/>
</dbReference>
<keyword evidence="5" id="KW-1185">Reference proteome</keyword>
<dbReference type="AlphaFoldDB" id="A0A016UR09"/>
<dbReference type="InterPro" id="IPR015421">
    <property type="entry name" value="PyrdxlP-dep_Trfase_major"/>
</dbReference>
<protein>
    <submittedName>
        <fullName evidence="4">Uncharacterized protein</fullName>
    </submittedName>
</protein>
<evidence type="ECO:0000256" key="2">
    <source>
        <dbReference type="ARBA" id="ARBA00022898"/>
    </source>
</evidence>
<gene>
    <name evidence="4" type="primary">Acey_s0032.g2574</name>
    <name evidence="4" type="ORF">Y032_0032g2574</name>
</gene>
<dbReference type="SUPFAM" id="SSF53383">
    <property type="entry name" value="PLP-dependent transferases"/>
    <property type="match status" value="1"/>
</dbReference>
<proteinExistence type="inferred from homology"/>
<keyword evidence="2 3" id="KW-0663">Pyridoxal phosphate</keyword>
<evidence type="ECO:0000313" key="4">
    <source>
        <dbReference type="EMBL" id="EYC16933.1"/>
    </source>
</evidence>
<dbReference type="OrthoDB" id="3512640at2759"/>
<comment type="cofactor">
    <cofactor evidence="1 3">
        <name>pyridoxal 5'-phosphate</name>
        <dbReference type="ChEBI" id="CHEBI:597326"/>
    </cofactor>
</comment>
<dbReference type="STRING" id="53326.A0A016UR09"/>
<dbReference type="GO" id="GO:0019346">
    <property type="term" value="P:transsulfuration"/>
    <property type="evidence" value="ECO:0007669"/>
    <property type="project" value="InterPro"/>
</dbReference>
<dbReference type="Pfam" id="PF01053">
    <property type="entry name" value="Cys_Met_Meta_PP"/>
    <property type="match status" value="1"/>
</dbReference>
<dbReference type="PANTHER" id="PTHR11808:SF80">
    <property type="entry name" value="CYSTATHIONINE GAMMA-LYASE"/>
    <property type="match status" value="1"/>
</dbReference>
<dbReference type="GO" id="GO:0019344">
    <property type="term" value="P:cysteine biosynthetic process"/>
    <property type="evidence" value="ECO:0007669"/>
    <property type="project" value="UniProtKB-UniPathway"/>
</dbReference>
<accession>A0A016UR09</accession>
<dbReference type="GO" id="GO:0030170">
    <property type="term" value="F:pyridoxal phosphate binding"/>
    <property type="evidence" value="ECO:0007669"/>
    <property type="project" value="InterPro"/>
</dbReference>
<sequence>MSEFESPPAVNSARERFGDSFDGLRFESKLSASHAKPLARAQPIVTPIYHSTTYRFDTVEQYNQANHGSNYVYQRCGNPTVENVEVVLRELEQGAATLLYNSGLAACSAVLLEFLNAGDHLICMKPMYSGSYSFITETLVRFNVSADFVDVDKEKDFVGAVEKAVKKNTKVLLKDACFEICAGLKSRLKQDFGWPRQADVGLAPLPLEYCLVGVHASVASSRHLGLYEAQDKVAQRVEIRE</sequence>
<dbReference type="EMBL" id="JARK01001368">
    <property type="protein sequence ID" value="EYC16933.1"/>
    <property type="molecule type" value="Genomic_DNA"/>
</dbReference>
<comment type="caution">
    <text evidence="4">The sequence shown here is derived from an EMBL/GenBank/DDBJ whole genome shotgun (WGS) entry which is preliminary data.</text>
</comment>